<evidence type="ECO:0000313" key="3">
    <source>
        <dbReference type="Proteomes" id="UP000243106"/>
    </source>
</evidence>
<sequence length="118" mass="12760">MSNPEAKERRARRLLTRHGEAAQVARTVTTGGGPSDPTGGTTTTTRYDVQVVLAKIDADRIDGTNIQTTDLRVLCTTADVELTLSDRIECSAGDLTIIDLGRHAPDGTTVFYDMVARR</sequence>
<reference evidence="3" key="1">
    <citation type="submission" date="2016-10" db="EMBL/GenBank/DDBJ databases">
        <authorList>
            <person name="Varghese N."/>
            <person name="Submissions S."/>
        </authorList>
    </citation>
    <scope>NUCLEOTIDE SEQUENCE [LARGE SCALE GENOMIC DNA]</scope>
    <source>
        <strain evidence="3">JCM 10271</strain>
    </source>
</reference>
<evidence type="ECO:0000256" key="1">
    <source>
        <dbReference type="SAM" id="MobiDB-lite"/>
    </source>
</evidence>
<evidence type="ECO:0000313" key="2">
    <source>
        <dbReference type="EMBL" id="SFQ63126.1"/>
    </source>
</evidence>
<protein>
    <submittedName>
        <fullName evidence="2">Uncharacterized protein</fullName>
    </submittedName>
</protein>
<dbReference type="EMBL" id="FOXV01000014">
    <property type="protein sequence ID" value="SFQ63126.1"/>
    <property type="molecule type" value="Genomic_DNA"/>
</dbReference>
<feature type="compositionally biased region" description="Low complexity" evidence="1">
    <location>
        <begin position="35"/>
        <end position="44"/>
    </location>
</feature>
<accession>A0A1I6A326</accession>
<name>A0A1I6A326_9RHOB</name>
<feature type="region of interest" description="Disordered" evidence="1">
    <location>
        <begin position="21"/>
        <end position="44"/>
    </location>
</feature>
<dbReference type="Proteomes" id="UP000243106">
    <property type="component" value="Unassembled WGS sequence"/>
</dbReference>
<dbReference type="AlphaFoldDB" id="A0A1I6A326"/>
<dbReference type="RefSeq" id="WP_093014816.1">
    <property type="nucleotide sequence ID" value="NZ_FOXV01000014.1"/>
</dbReference>
<proteinExistence type="predicted"/>
<keyword evidence="3" id="KW-1185">Reference proteome</keyword>
<gene>
    <name evidence="2" type="ORF">SAMN05421853_11485</name>
</gene>
<dbReference type="STRING" id="93684.SAMN05421853_11485"/>
<organism evidence="2 3">
    <name type="scientific">Roseivivax halotolerans</name>
    <dbReference type="NCBI Taxonomy" id="93684"/>
    <lineage>
        <taxon>Bacteria</taxon>
        <taxon>Pseudomonadati</taxon>
        <taxon>Pseudomonadota</taxon>
        <taxon>Alphaproteobacteria</taxon>
        <taxon>Rhodobacterales</taxon>
        <taxon>Roseobacteraceae</taxon>
        <taxon>Roseivivax</taxon>
    </lineage>
</organism>